<accession>A0A6G0XG61</accession>
<gene>
    <name evidence="1" type="ORF">Ae201684_005115</name>
</gene>
<dbReference type="VEuPathDB" id="FungiDB:AeMF1_010473"/>
<dbReference type="EMBL" id="VJMJ01000066">
    <property type="protein sequence ID" value="KAF0739190.1"/>
    <property type="molecule type" value="Genomic_DNA"/>
</dbReference>
<dbReference type="Proteomes" id="UP000481153">
    <property type="component" value="Unassembled WGS sequence"/>
</dbReference>
<reference evidence="1 2" key="1">
    <citation type="submission" date="2019-07" db="EMBL/GenBank/DDBJ databases">
        <title>Genomics analysis of Aphanomyces spp. identifies a new class of oomycete effector associated with host adaptation.</title>
        <authorList>
            <person name="Gaulin E."/>
        </authorList>
    </citation>
    <scope>NUCLEOTIDE SEQUENCE [LARGE SCALE GENOMIC DNA]</scope>
    <source>
        <strain evidence="1 2">ATCC 201684</strain>
    </source>
</reference>
<dbReference type="AlphaFoldDB" id="A0A6G0XG61"/>
<proteinExistence type="predicted"/>
<name>A0A6G0XG61_9STRA</name>
<keyword evidence="2" id="KW-1185">Reference proteome</keyword>
<organism evidence="1 2">
    <name type="scientific">Aphanomyces euteiches</name>
    <dbReference type="NCBI Taxonomy" id="100861"/>
    <lineage>
        <taxon>Eukaryota</taxon>
        <taxon>Sar</taxon>
        <taxon>Stramenopiles</taxon>
        <taxon>Oomycota</taxon>
        <taxon>Saprolegniomycetes</taxon>
        <taxon>Saprolegniales</taxon>
        <taxon>Verrucalvaceae</taxon>
        <taxon>Aphanomyces</taxon>
    </lineage>
</organism>
<comment type="caution">
    <text evidence="1">The sequence shown here is derived from an EMBL/GenBank/DDBJ whole genome shotgun (WGS) entry which is preliminary data.</text>
</comment>
<evidence type="ECO:0000313" key="2">
    <source>
        <dbReference type="Proteomes" id="UP000481153"/>
    </source>
</evidence>
<protein>
    <submittedName>
        <fullName evidence="1">Uncharacterized protein</fullName>
    </submittedName>
</protein>
<sequence>MLPAAAMRPLEEADMFLSEEADRILQTQSHLRVLVERFGKNSLVVKSLYLHQFNCIVAALEELTRAAKTHDRKGVYNPSLSPLAHRAATNQEQLLRDLRRWLQVHTNIMDISLKPDCDTWRDCALYADPVRREQGMRWITESMYRKTDAIFQAHGLRPNEISDIFCDFKIAFEGNDTYNVTQIRQAELDVPFETVLDMHQTHLGATFMLDYFHPSGFETLQELIGNISLHRLVTNQGVCMHLLGGIFHEKDRTVIVVRQIEDDEAHNNRDFCQRSRMTWLDIRRVPRRKKTRMRTLTMLSQTFSRDGYVPLEEEAARWGLDLTHVPPEHRQDYFAAQGVARFNARVGLRRKQLMDLAQYAKQTKIRPFEG</sequence>
<evidence type="ECO:0000313" key="1">
    <source>
        <dbReference type="EMBL" id="KAF0739190.1"/>
    </source>
</evidence>